<accession>A0ABX7KBP3</accession>
<dbReference type="EMBL" id="CP061510">
    <property type="protein sequence ID" value="QSB45699.1"/>
    <property type="molecule type" value="Genomic_DNA"/>
</dbReference>
<sequence length="743" mass="84444">MFHKLPTIKPEHQEAVREAILKSARTDAHRFPDLVEELQGILRIKSPEAILASFGFYATRATMNDRGETKSFNEGMEQHHIELLQGFVLQLPIEEWGCEPPSGHDVQSVFELIPKLADIHTKRRLLERADQPDGPTRALIELQEKIRTHTQAVRNWGYFEATKSICREIYQPLDEQLQKKLGFTFTDVLEVSEVLVNIIEQRGSDYIDLLRGILRARDARTLIEKYLADMPDVEGDVDDFMRGMPNDAPREAVVGLIISHADLRHPDRMSVTPEFVAKVTNKSCDVAKAVLKALSSEIGCAKEIPVEHLFLANPAWVRPGICLGEQFLFVAPQSIFSHINEIMWQIANQAGISPTLSKRRAEYLEKKAEEVLQSALPTARIDRNVKWKAGEQQFETDILTVIDKTVLLVEAKGHRLSPPGLRGEPARLKRHLEEIVIEPSIQSERLAKLLVEARSGDEIGLEVAEQLGLQASEIDQIIRFSITLDDLSMLSVAEEELELAGILPPEHNLAPALHIADLCSISEILEHEIMFLHYFAERFHLQKQFDILGDELDFLGLYLSTGLNLGEEREDFRNIIVTGMSDIIDRYYNALDAGLKLEKPKPKLHRVYKAMIDQLVQSKPDGWTTIGIHLLSSVSPDEQKKVERGINRLRKSARRRKQNSQSKCYMQITPPLDRRAIVGFFVHRDEEKHLRRAQIEQFAADALEDGNATSCVIFARNIDHWEKPYEAVLLVQKADAFRAEMRS</sequence>
<name>A0ABX7KBP3_9SPHN</name>
<evidence type="ECO:0000313" key="1">
    <source>
        <dbReference type="EMBL" id="QSB45699.1"/>
    </source>
</evidence>
<gene>
    <name evidence="1" type="ORF">IDJ81_06230</name>
</gene>
<proteinExistence type="predicted"/>
<protein>
    <submittedName>
        <fullName evidence="1">Uncharacterized protein</fullName>
    </submittedName>
</protein>
<dbReference type="Proteomes" id="UP000663637">
    <property type="component" value="Chromosome"/>
</dbReference>
<keyword evidence="2" id="KW-1185">Reference proteome</keyword>
<organism evidence="1 2">
    <name type="scientific">Tsuneonella flava</name>
    <dbReference type="NCBI Taxonomy" id="2055955"/>
    <lineage>
        <taxon>Bacteria</taxon>
        <taxon>Pseudomonadati</taxon>
        <taxon>Pseudomonadota</taxon>
        <taxon>Alphaproteobacteria</taxon>
        <taxon>Sphingomonadales</taxon>
        <taxon>Erythrobacteraceae</taxon>
        <taxon>Tsuneonella</taxon>
    </lineage>
</organism>
<reference evidence="1 2" key="1">
    <citation type="submission" date="2020-09" db="EMBL/GenBank/DDBJ databases">
        <title>Complete genome sequence of altererythrobacter flavus SS-21NJ, isolated from Dongying oil sludge in Shandong province.</title>
        <authorList>
            <person name="Sun S."/>
            <person name="Zhang Z."/>
        </authorList>
    </citation>
    <scope>NUCLEOTIDE SEQUENCE [LARGE SCALE GENOMIC DNA]</scope>
    <source>
        <strain evidence="1 2">SS-21NJ</strain>
    </source>
</reference>
<evidence type="ECO:0000313" key="2">
    <source>
        <dbReference type="Proteomes" id="UP000663637"/>
    </source>
</evidence>